<dbReference type="EMBL" id="DRTD01000289">
    <property type="protein sequence ID" value="HHE54907.1"/>
    <property type="molecule type" value="Genomic_DNA"/>
</dbReference>
<dbReference type="InterPro" id="IPR005247">
    <property type="entry name" value="YbhB_YbcL/LppC-like"/>
</dbReference>
<reference evidence="2" key="1">
    <citation type="journal article" date="2020" name="mSystems">
        <title>Genome- and Community-Level Interaction Insights into Carbon Utilization and Element Cycling Functions of Hydrothermarchaeota in Hydrothermal Sediment.</title>
        <authorList>
            <person name="Zhou Z."/>
            <person name="Liu Y."/>
            <person name="Xu W."/>
            <person name="Pan J."/>
            <person name="Luo Z.H."/>
            <person name="Li M."/>
        </authorList>
    </citation>
    <scope>NUCLEOTIDE SEQUENCE [LARGE SCALE GENOMIC DNA]</scope>
    <source>
        <strain evidence="2">HyVt-76</strain>
    </source>
</reference>
<keyword evidence="1" id="KW-0732">Signal</keyword>
<organism evidence="2">
    <name type="scientific">Caldithrix abyssi</name>
    <dbReference type="NCBI Taxonomy" id="187145"/>
    <lineage>
        <taxon>Bacteria</taxon>
        <taxon>Pseudomonadati</taxon>
        <taxon>Calditrichota</taxon>
        <taxon>Calditrichia</taxon>
        <taxon>Calditrichales</taxon>
        <taxon>Calditrichaceae</taxon>
        <taxon>Caldithrix</taxon>
    </lineage>
</organism>
<dbReference type="Proteomes" id="UP000886111">
    <property type="component" value="Unassembled WGS sequence"/>
</dbReference>
<dbReference type="PANTHER" id="PTHR30289">
    <property type="entry name" value="UNCHARACTERIZED PROTEIN YBCL-RELATED"/>
    <property type="match status" value="1"/>
</dbReference>
<dbReference type="AlphaFoldDB" id="A0A7V5H3B4"/>
<proteinExistence type="predicted"/>
<dbReference type="InterPro" id="IPR008914">
    <property type="entry name" value="PEBP"/>
</dbReference>
<evidence type="ECO:0000256" key="1">
    <source>
        <dbReference type="SAM" id="SignalP"/>
    </source>
</evidence>
<gene>
    <name evidence="2" type="ORF">ENL21_03935</name>
</gene>
<feature type="chain" id="PRO_5030538711" evidence="1">
    <location>
        <begin position="24"/>
        <end position="188"/>
    </location>
</feature>
<accession>A0A7V5H3B4</accession>
<dbReference type="NCBIfam" id="TIGR00481">
    <property type="entry name" value="YbhB/YbcL family Raf kinase inhibitor-like protein"/>
    <property type="match status" value="1"/>
</dbReference>
<feature type="signal peptide" evidence="1">
    <location>
        <begin position="1"/>
        <end position="23"/>
    </location>
</feature>
<evidence type="ECO:0000313" key="2">
    <source>
        <dbReference type="EMBL" id="HHE54907.1"/>
    </source>
</evidence>
<dbReference type="SUPFAM" id="SSF49777">
    <property type="entry name" value="PEBP-like"/>
    <property type="match status" value="1"/>
</dbReference>
<name>A0A7V5H3B4_CALAY</name>
<dbReference type="InterPro" id="IPR036610">
    <property type="entry name" value="PEBP-like_sf"/>
</dbReference>
<dbReference type="PANTHER" id="PTHR30289:SF1">
    <property type="entry name" value="PEBP (PHOSPHATIDYLETHANOLAMINE-BINDING PROTEIN) FAMILY PROTEIN"/>
    <property type="match status" value="1"/>
</dbReference>
<dbReference type="CDD" id="cd00865">
    <property type="entry name" value="PEBP_bact_arch"/>
    <property type="match status" value="1"/>
</dbReference>
<sequence>MSRFSVVIFIILAFFLNSCQSQNKPVKTEQKMGGQKTMKLVSSAFTEGGMIPSQYTCDGKDISPPLSWSEVPEGTKSFALICDDPDAPMGTWVHWVIYNIPDTTRQLPEAVPTKERLQDGSFQGKNDFKRLGYGGPCPPGGTHRYFFKLYALDSKLNLKPGATKAQLLEAMKGHILAEAQLMGKYGRL</sequence>
<dbReference type="Gene3D" id="3.90.280.10">
    <property type="entry name" value="PEBP-like"/>
    <property type="match status" value="1"/>
</dbReference>
<comment type="caution">
    <text evidence="2">The sequence shown here is derived from an EMBL/GenBank/DDBJ whole genome shotgun (WGS) entry which is preliminary data.</text>
</comment>
<dbReference type="Pfam" id="PF01161">
    <property type="entry name" value="PBP"/>
    <property type="match status" value="1"/>
</dbReference>
<protein>
    <submittedName>
        <fullName evidence="2">YbhB/YbcL family Raf kinase inhibitor-like protein</fullName>
    </submittedName>
</protein>